<dbReference type="Pfam" id="PF17820">
    <property type="entry name" value="PDZ_6"/>
    <property type="match status" value="1"/>
</dbReference>
<protein>
    <submittedName>
        <fullName evidence="2">PDZ domain-containing protein</fullName>
    </submittedName>
</protein>
<dbReference type="Gene3D" id="3.90.226.10">
    <property type="entry name" value="2-enoyl-CoA Hydratase, Chain A, domain 1"/>
    <property type="match status" value="1"/>
</dbReference>
<dbReference type="OrthoDB" id="7168509at2"/>
<dbReference type="Gene3D" id="3.30.750.170">
    <property type="match status" value="1"/>
</dbReference>
<dbReference type="SUPFAM" id="SSF52096">
    <property type="entry name" value="ClpP/crotonase"/>
    <property type="match status" value="1"/>
</dbReference>
<name>A0A4R0NGY6_9SPHI</name>
<dbReference type="SMART" id="SM00228">
    <property type="entry name" value="PDZ"/>
    <property type="match status" value="1"/>
</dbReference>
<keyword evidence="3" id="KW-1185">Reference proteome</keyword>
<reference evidence="2 3" key="1">
    <citation type="submission" date="2019-02" db="EMBL/GenBank/DDBJ databases">
        <title>Pedobacter sp. RP-1-14 sp. nov., isolated from Arctic soil.</title>
        <authorList>
            <person name="Dahal R.H."/>
        </authorList>
    </citation>
    <scope>NUCLEOTIDE SEQUENCE [LARGE SCALE GENOMIC DNA]</scope>
    <source>
        <strain evidence="2 3">RP-1-14</strain>
    </source>
</reference>
<evidence type="ECO:0000313" key="2">
    <source>
        <dbReference type="EMBL" id="TCC99839.1"/>
    </source>
</evidence>
<dbReference type="GO" id="GO:0008236">
    <property type="term" value="F:serine-type peptidase activity"/>
    <property type="evidence" value="ECO:0007669"/>
    <property type="project" value="InterPro"/>
</dbReference>
<dbReference type="SUPFAM" id="SSF50156">
    <property type="entry name" value="PDZ domain-like"/>
    <property type="match status" value="1"/>
</dbReference>
<dbReference type="CDD" id="cd07561">
    <property type="entry name" value="Peptidase_S41_CPP_like"/>
    <property type="match status" value="1"/>
</dbReference>
<dbReference type="PANTHER" id="PTHR32060:SF30">
    <property type="entry name" value="CARBOXY-TERMINAL PROCESSING PROTEASE CTPA"/>
    <property type="match status" value="1"/>
</dbReference>
<evidence type="ECO:0000259" key="1">
    <source>
        <dbReference type="PROSITE" id="PS50106"/>
    </source>
</evidence>
<dbReference type="RefSeq" id="WP_131597174.1">
    <property type="nucleotide sequence ID" value="NZ_SJSL01000005.1"/>
</dbReference>
<dbReference type="PANTHER" id="PTHR32060">
    <property type="entry name" value="TAIL-SPECIFIC PROTEASE"/>
    <property type="match status" value="1"/>
</dbReference>
<dbReference type="InterPro" id="IPR001478">
    <property type="entry name" value="PDZ"/>
</dbReference>
<dbReference type="Pfam" id="PF03572">
    <property type="entry name" value="Peptidase_S41"/>
    <property type="match status" value="1"/>
</dbReference>
<dbReference type="Gene3D" id="2.30.42.10">
    <property type="match status" value="1"/>
</dbReference>
<dbReference type="InterPro" id="IPR029045">
    <property type="entry name" value="ClpP/crotonase-like_dom_sf"/>
</dbReference>
<dbReference type="EMBL" id="SJSL01000005">
    <property type="protein sequence ID" value="TCC99839.1"/>
    <property type="molecule type" value="Genomic_DNA"/>
</dbReference>
<dbReference type="GO" id="GO:0006508">
    <property type="term" value="P:proteolysis"/>
    <property type="evidence" value="ECO:0007669"/>
    <property type="project" value="InterPro"/>
</dbReference>
<organism evidence="2 3">
    <name type="scientific">Pedobacter psychroterrae</name>
    <dbReference type="NCBI Taxonomy" id="2530453"/>
    <lineage>
        <taxon>Bacteria</taxon>
        <taxon>Pseudomonadati</taxon>
        <taxon>Bacteroidota</taxon>
        <taxon>Sphingobacteriia</taxon>
        <taxon>Sphingobacteriales</taxon>
        <taxon>Sphingobacteriaceae</taxon>
        <taxon>Pedobacter</taxon>
    </lineage>
</organism>
<gene>
    <name evidence="2" type="ORF">EZ437_16485</name>
</gene>
<dbReference type="AlphaFoldDB" id="A0A4R0NGY6"/>
<dbReference type="InterPro" id="IPR036034">
    <property type="entry name" value="PDZ_sf"/>
</dbReference>
<dbReference type="GO" id="GO:0030288">
    <property type="term" value="C:outer membrane-bounded periplasmic space"/>
    <property type="evidence" value="ECO:0007669"/>
    <property type="project" value="TreeGrafter"/>
</dbReference>
<dbReference type="GO" id="GO:0007165">
    <property type="term" value="P:signal transduction"/>
    <property type="evidence" value="ECO:0007669"/>
    <property type="project" value="TreeGrafter"/>
</dbReference>
<sequence length="518" mass="56433">MENTIQIKKYTFLAVFACSLVFSACNKKPKIVDVPTNTKQTPTTDRRELTNDSLFLYAKEVYYWNAALPTYDEFEPRKYNAELVNLDNYNENLFNIVKESASPDYDAEAEDTKYSYIFDQSDKNPTASIAHRTSSVDLEGNGNDIGVRLGYYGSANNYKILITAVYPNSPADQAGFVRGDVITQINGVSYGTNFYNQIDHITNAIDGTVVTLAGTRSDVPFSTVLNKALYTSVPVYKNSTLTAGTKKIGYLAYARFSSLENSMNALNAAFQNFSNSGVTDLIIDLRYNGGGYISTAVHLTNLIAPTGTSGVMFAEHYNTTMQTKQATILKNQPNVNSNGVVVGSYFDEDYSVTANTTTFSKSGPVGGVKNVVFIVTGSTASASELVINNLKPHMTVKLVGERTYGKPVGFFPITLENKYDVYYSMFETKNSKGEGGYYNGMGVDVEADELTSSQKMYDWGNPLDPSTAKALNILAPGLPVTGKAKTAEAKAGATGVALKKLGGNKTNPEFVGMIENRK</sequence>
<dbReference type="InterPro" id="IPR041489">
    <property type="entry name" value="PDZ_6"/>
</dbReference>
<proteinExistence type="predicted"/>
<evidence type="ECO:0000313" key="3">
    <source>
        <dbReference type="Proteomes" id="UP000293347"/>
    </source>
</evidence>
<dbReference type="GO" id="GO:0004175">
    <property type="term" value="F:endopeptidase activity"/>
    <property type="evidence" value="ECO:0007669"/>
    <property type="project" value="TreeGrafter"/>
</dbReference>
<dbReference type="SMART" id="SM00245">
    <property type="entry name" value="TSPc"/>
    <property type="match status" value="1"/>
</dbReference>
<dbReference type="InterPro" id="IPR005151">
    <property type="entry name" value="Tail-specific_protease"/>
</dbReference>
<dbReference type="PROSITE" id="PS50106">
    <property type="entry name" value="PDZ"/>
    <property type="match status" value="1"/>
</dbReference>
<dbReference type="Proteomes" id="UP000293347">
    <property type="component" value="Unassembled WGS sequence"/>
</dbReference>
<accession>A0A4R0NGY6</accession>
<feature type="domain" description="PDZ" evidence="1">
    <location>
        <begin position="135"/>
        <end position="189"/>
    </location>
</feature>
<comment type="caution">
    <text evidence="2">The sequence shown here is derived from an EMBL/GenBank/DDBJ whole genome shotgun (WGS) entry which is preliminary data.</text>
</comment>